<dbReference type="AlphaFoldDB" id="A0A081C317"/>
<dbReference type="PANTHER" id="PTHR32196">
    <property type="entry name" value="ABC TRANSPORTER PERMEASE PROTEIN YPHD-RELATED-RELATED"/>
    <property type="match status" value="1"/>
</dbReference>
<keyword evidence="8" id="KW-1185">Reference proteome</keyword>
<evidence type="ECO:0000256" key="6">
    <source>
        <dbReference type="SAM" id="Phobius"/>
    </source>
</evidence>
<dbReference type="CDD" id="cd06579">
    <property type="entry name" value="TM_PBP1_transp_AraH_like"/>
    <property type="match status" value="1"/>
</dbReference>
<feature type="transmembrane region" description="Helical" evidence="6">
    <location>
        <begin position="279"/>
        <end position="297"/>
    </location>
</feature>
<feature type="transmembrane region" description="Helical" evidence="6">
    <location>
        <begin position="175"/>
        <end position="193"/>
    </location>
</feature>
<organism evidence="7">
    <name type="scientific">Vecturithrix granuli</name>
    <dbReference type="NCBI Taxonomy" id="1499967"/>
    <lineage>
        <taxon>Bacteria</taxon>
        <taxon>Candidatus Moduliflexota</taxon>
        <taxon>Candidatus Vecturitrichia</taxon>
        <taxon>Candidatus Vecturitrichales</taxon>
        <taxon>Candidatus Vecturitrichaceae</taxon>
        <taxon>Candidatus Vecturithrix</taxon>
    </lineage>
</organism>
<feature type="transmembrane region" description="Helical" evidence="6">
    <location>
        <begin position="60"/>
        <end position="90"/>
    </location>
</feature>
<feature type="transmembrane region" description="Helical" evidence="6">
    <location>
        <begin position="133"/>
        <end position="155"/>
    </location>
</feature>
<evidence type="ECO:0000313" key="8">
    <source>
        <dbReference type="Proteomes" id="UP000030661"/>
    </source>
</evidence>
<keyword evidence="5 6" id="KW-0472">Membrane</keyword>
<dbReference type="Pfam" id="PF02653">
    <property type="entry name" value="BPD_transp_2"/>
    <property type="match status" value="1"/>
</dbReference>
<protein>
    <submittedName>
        <fullName evidence="7">Monosaccharide ABC transporter membrane protein, CUT2 family</fullName>
    </submittedName>
</protein>
<dbReference type="STRING" id="1499967.U27_05947"/>
<gene>
    <name evidence="7" type="ORF">U27_05947</name>
</gene>
<dbReference type="HOGENOM" id="CLU_028880_2_2_0"/>
<evidence type="ECO:0000256" key="5">
    <source>
        <dbReference type="ARBA" id="ARBA00023136"/>
    </source>
</evidence>
<evidence type="ECO:0000313" key="7">
    <source>
        <dbReference type="EMBL" id="GAK58972.1"/>
    </source>
</evidence>
<comment type="subcellular location">
    <subcellularLocation>
        <location evidence="1">Cell membrane</location>
        <topology evidence="1">Multi-pass membrane protein</topology>
    </subcellularLocation>
</comment>
<evidence type="ECO:0000256" key="2">
    <source>
        <dbReference type="ARBA" id="ARBA00022475"/>
    </source>
</evidence>
<keyword evidence="3 6" id="KW-0812">Transmembrane</keyword>
<evidence type="ECO:0000256" key="3">
    <source>
        <dbReference type="ARBA" id="ARBA00022692"/>
    </source>
</evidence>
<dbReference type="EMBL" id="DF820469">
    <property type="protein sequence ID" value="GAK58972.1"/>
    <property type="molecule type" value="Genomic_DNA"/>
</dbReference>
<dbReference type="Proteomes" id="UP000030661">
    <property type="component" value="Unassembled WGS sequence"/>
</dbReference>
<dbReference type="eggNOG" id="COG1172">
    <property type="taxonomic scope" value="Bacteria"/>
</dbReference>
<evidence type="ECO:0000256" key="1">
    <source>
        <dbReference type="ARBA" id="ARBA00004651"/>
    </source>
</evidence>
<evidence type="ECO:0000256" key="4">
    <source>
        <dbReference type="ARBA" id="ARBA00022989"/>
    </source>
</evidence>
<feature type="transmembrane region" description="Helical" evidence="6">
    <location>
        <begin position="224"/>
        <end position="242"/>
    </location>
</feature>
<feature type="transmembrane region" description="Helical" evidence="6">
    <location>
        <begin position="96"/>
        <end position="121"/>
    </location>
</feature>
<dbReference type="GO" id="GO:0022857">
    <property type="term" value="F:transmembrane transporter activity"/>
    <property type="evidence" value="ECO:0007669"/>
    <property type="project" value="InterPro"/>
</dbReference>
<name>A0A081C317_VECG1</name>
<feature type="transmembrane region" description="Helical" evidence="6">
    <location>
        <begin position="27"/>
        <end position="48"/>
    </location>
</feature>
<keyword evidence="2" id="KW-1003">Cell membrane</keyword>
<accession>A0A081C317</accession>
<feature type="transmembrane region" description="Helical" evidence="6">
    <location>
        <begin position="254"/>
        <end position="272"/>
    </location>
</feature>
<keyword evidence="4 6" id="KW-1133">Transmembrane helix</keyword>
<reference evidence="7" key="1">
    <citation type="journal article" date="2015" name="PeerJ">
        <title>First genomic representation of candidate bacterial phylum KSB3 points to enhanced environmental sensing as a trigger of wastewater bulking.</title>
        <authorList>
            <person name="Sekiguchi Y."/>
            <person name="Ohashi A."/>
            <person name="Parks D.H."/>
            <person name="Yamauchi T."/>
            <person name="Tyson G.W."/>
            <person name="Hugenholtz P."/>
        </authorList>
    </citation>
    <scope>NUCLEOTIDE SEQUENCE [LARGE SCALE GENOMIC DNA]</scope>
</reference>
<proteinExistence type="predicted"/>
<sequence length="325" mass="34815">MLEISLSGQDSSKTGTFKLTPAFFIKYALYFALLIMILFLSVSTDTFLTSSNIINVLRQISIQAIMAVGMTMVIILGQIDLSVGAIVAFASVVNALFIKAGFPVLIAILMTLFISSLWGLISGAITAKFNLHAFLVTLAMLTLIRGITYTLTGGYPIGGLPNSFYAFGAGYLWRIPYPVLYMIIIYLLGMFILRNTPFGRSIYSVGGNTEAARLSGIHIFRTKVVVFVTSAFLSGLGGIILSSRLRAGSPEVGLGWELDIVAAVIIGGTNLFGGEGKLTGTLIGMLFIGILTNGMILLDVTPYMQQVARGLVILAAVVLNSLQEK</sequence>
<dbReference type="GO" id="GO:0005886">
    <property type="term" value="C:plasma membrane"/>
    <property type="evidence" value="ECO:0007669"/>
    <property type="project" value="UniProtKB-SubCell"/>
</dbReference>
<dbReference type="InterPro" id="IPR001851">
    <property type="entry name" value="ABC_transp_permease"/>
</dbReference>